<dbReference type="InterPro" id="IPR000953">
    <property type="entry name" value="Chromo/chromo_shadow_dom"/>
</dbReference>
<dbReference type="InterPro" id="IPR023780">
    <property type="entry name" value="Chromo_domain"/>
</dbReference>
<proteinExistence type="predicted"/>
<dbReference type="KEGG" id="aqu:109585644"/>
<dbReference type="EnsemblMetazoa" id="XM_020001780.1">
    <property type="protein sequence ID" value="XP_019857339.1"/>
    <property type="gene ID" value="LOC109585644"/>
</dbReference>
<keyword evidence="5" id="KW-1185">Reference proteome</keyword>
<dbReference type="SMART" id="SM00298">
    <property type="entry name" value="CHROMO"/>
    <property type="match status" value="1"/>
</dbReference>
<keyword evidence="2" id="KW-0539">Nucleus</keyword>
<comment type="subcellular location">
    <subcellularLocation>
        <location evidence="1">Nucleus</location>
    </subcellularLocation>
</comment>
<feature type="domain" description="Chromo" evidence="3">
    <location>
        <begin position="41"/>
        <end position="94"/>
    </location>
</feature>
<dbReference type="GO" id="GO:0005634">
    <property type="term" value="C:nucleus"/>
    <property type="evidence" value="ECO:0007669"/>
    <property type="project" value="UniProtKB-SubCell"/>
</dbReference>
<evidence type="ECO:0000256" key="1">
    <source>
        <dbReference type="ARBA" id="ARBA00004123"/>
    </source>
</evidence>
<accession>A0AAN0JJY5</accession>
<sequence>MARKCKQTVTAGFYKELHEKEEFVEKNDQCLVVSGNETDVYEVERLIDKKVKKGHVVYLVLWKGYSKEEATWVPAEDITATAISSFIIIRLYHDPDPCRRVLMDDISTLRSSLQFSLKSGILRRRKISIPFHRHTFNYLFNDKGEAVKCKPGKLYVRADFPSQYFEDSFFNFYNKFGEGCCVEFPIYMYSHVSYHQKSFYCDKTPRTRGFNETLSLTIVKSFQS</sequence>
<dbReference type="InterPro" id="IPR016197">
    <property type="entry name" value="Chromo-like_dom_sf"/>
</dbReference>
<dbReference type="InterPro" id="IPR051219">
    <property type="entry name" value="Heterochromatin_chromo-domain"/>
</dbReference>
<dbReference type="AlphaFoldDB" id="A0AAN0JJY5"/>
<evidence type="ECO:0000313" key="5">
    <source>
        <dbReference type="Proteomes" id="UP000007879"/>
    </source>
</evidence>
<dbReference type="Gene3D" id="2.40.50.40">
    <property type="match status" value="1"/>
</dbReference>
<protein>
    <recommendedName>
        <fullName evidence="3">Chromo domain-containing protein</fullName>
    </recommendedName>
</protein>
<reference evidence="5" key="1">
    <citation type="journal article" date="2010" name="Nature">
        <title>The Amphimedon queenslandica genome and the evolution of animal complexity.</title>
        <authorList>
            <person name="Srivastava M."/>
            <person name="Simakov O."/>
            <person name="Chapman J."/>
            <person name="Fahey B."/>
            <person name="Gauthier M.E."/>
            <person name="Mitros T."/>
            <person name="Richards G.S."/>
            <person name="Conaco C."/>
            <person name="Dacre M."/>
            <person name="Hellsten U."/>
            <person name="Larroux C."/>
            <person name="Putnam N.H."/>
            <person name="Stanke M."/>
            <person name="Adamska M."/>
            <person name="Darling A."/>
            <person name="Degnan S.M."/>
            <person name="Oakley T.H."/>
            <person name="Plachetzki D.C."/>
            <person name="Zhai Y."/>
            <person name="Adamski M."/>
            <person name="Calcino A."/>
            <person name="Cummins S.F."/>
            <person name="Goodstein D.M."/>
            <person name="Harris C."/>
            <person name="Jackson D.J."/>
            <person name="Leys S.P."/>
            <person name="Shu S."/>
            <person name="Woodcroft B.J."/>
            <person name="Vervoort M."/>
            <person name="Kosik K.S."/>
            <person name="Manning G."/>
            <person name="Degnan B.M."/>
            <person name="Rokhsar D.S."/>
        </authorList>
    </citation>
    <scope>NUCLEOTIDE SEQUENCE [LARGE SCALE GENOMIC DNA]</scope>
</reference>
<dbReference type="PANTHER" id="PTHR22812">
    <property type="entry name" value="CHROMOBOX PROTEIN"/>
    <property type="match status" value="1"/>
</dbReference>
<evidence type="ECO:0000313" key="4">
    <source>
        <dbReference type="EnsemblMetazoa" id="XP_019857339.1"/>
    </source>
</evidence>
<dbReference type="SUPFAM" id="SSF54160">
    <property type="entry name" value="Chromo domain-like"/>
    <property type="match status" value="1"/>
</dbReference>
<evidence type="ECO:0000259" key="3">
    <source>
        <dbReference type="PROSITE" id="PS50013"/>
    </source>
</evidence>
<dbReference type="CDD" id="cd00024">
    <property type="entry name" value="CD_CSD"/>
    <property type="match status" value="1"/>
</dbReference>
<evidence type="ECO:0000256" key="2">
    <source>
        <dbReference type="ARBA" id="ARBA00023242"/>
    </source>
</evidence>
<dbReference type="PROSITE" id="PS50013">
    <property type="entry name" value="CHROMO_2"/>
    <property type="match status" value="1"/>
</dbReference>
<dbReference type="Pfam" id="PF00385">
    <property type="entry name" value="Chromo"/>
    <property type="match status" value="1"/>
</dbReference>
<gene>
    <name evidence="4" type="primary">109585644</name>
</gene>
<organism evidence="4 5">
    <name type="scientific">Amphimedon queenslandica</name>
    <name type="common">Sponge</name>
    <dbReference type="NCBI Taxonomy" id="400682"/>
    <lineage>
        <taxon>Eukaryota</taxon>
        <taxon>Metazoa</taxon>
        <taxon>Porifera</taxon>
        <taxon>Demospongiae</taxon>
        <taxon>Heteroscleromorpha</taxon>
        <taxon>Haplosclerida</taxon>
        <taxon>Niphatidae</taxon>
        <taxon>Amphimedon</taxon>
    </lineage>
</organism>
<dbReference type="Proteomes" id="UP000007879">
    <property type="component" value="Unassembled WGS sequence"/>
</dbReference>
<reference evidence="4" key="2">
    <citation type="submission" date="2024-06" db="UniProtKB">
        <authorList>
            <consortium name="EnsemblMetazoa"/>
        </authorList>
    </citation>
    <scope>IDENTIFICATION</scope>
</reference>
<name>A0AAN0JJY5_AMPQE</name>